<dbReference type="InterPro" id="IPR049046">
    <property type="entry name" value="Beta-AFase-like_GH127_middle"/>
</dbReference>
<dbReference type="InterPro" id="IPR049174">
    <property type="entry name" value="Beta-AFase-like"/>
</dbReference>
<feature type="domain" description="Non-reducing end beta-L-arabinofuranosidase-like GH127 C-terminal" evidence="3">
    <location>
        <begin position="536"/>
        <end position="653"/>
    </location>
</feature>
<dbReference type="GO" id="GO:0016787">
    <property type="term" value="F:hydrolase activity"/>
    <property type="evidence" value="ECO:0007669"/>
    <property type="project" value="UniProtKB-KW"/>
</dbReference>
<evidence type="ECO:0000313" key="4">
    <source>
        <dbReference type="EMBL" id="QPQ90568.1"/>
    </source>
</evidence>
<feature type="domain" description="Non-reducing end beta-L-arabinofuranosidase-like GH127 catalytic" evidence="1">
    <location>
        <begin position="11"/>
        <end position="428"/>
    </location>
</feature>
<proteinExistence type="predicted"/>
<dbReference type="EMBL" id="CP065600">
    <property type="protein sequence ID" value="QPQ90568.1"/>
    <property type="molecule type" value="Genomic_DNA"/>
</dbReference>
<feature type="domain" description="Non-reducing end beta-L-arabinofuranosidase-like GH127 middle" evidence="2">
    <location>
        <begin position="439"/>
        <end position="534"/>
    </location>
</feature>
<protein>
    <submittedName>
        <fullName evidence="4">Glycoside hydrolase family 127 protein</fullName>
    </submittedName>
</protein>
<dbReference type="EMBL" id="CP099583">
    <property type="protein sequence ID" value="USS43404.1"/>
    <property type="molecule type" value="Genomic_DNA"/>
</dbReference>
<dbReference type="InterPro" id="IPR049049">
    <property type="entry name" value="Beta-AFase-like_GH127_C"/>
</dbReference>
<dbReference type="PANTHER" id="PTHR43465:SF2">
    <property type="entry name" value="DUF1680 DOMAIN PROTEIN (AFU_ORTHOLOGUE AFUA_1G08910)"/>
    <property type="match status" value="1"/>
</dbReference>
<sequence>MNQLNHAASRQVSIEDTFWRAYRHLVRGVVVPYQWEALNDRIADTEPSGAVRNFRIAAGEDEGAFTGMVFQDSDITKWLEAVAYLLAEQRDAELEQIADETIDLLARAQHDDGYLNTYFTIKAPGQRWTNLAECHELYCAGHLIEAAVAYWQATGKRKLLEVAERFVAHIDTVFGTEAGKLNGYPGHPEIELALMRLHEVSGNPRHLALARYFVEQRGARPHYYDIEYEKRGRVSHWDVHGRAWITTHKAYSQAHKPIAEQDAAVGHAVRLVYLYAGVAHLARVSGDAAKLNVCKAVWRNMVTRQMYVTGGIGAQVWGESFTCDYELPNDTAYTETCASVGLVFFARRMLEASRESGYADVLERALYNTVLAGIGLDGRSFFYVNPLETHPAGIRGNHKYEHVKPVRQRWFGCACCPPNVARLIASLDQYVYLVDDSIIYVNLYVAGEARLNAGTSRVTLRQQGNYPWRGDLRIVVEQADGFDGTIAVRLPDWCAAPEVRVNGDTVACSAAVDGYLHLPRVWHDGDTIELVLPMTVRRLTGHGKLRHAAGKVAVQRGPIVYCIEQADNGADLHALYLPRDAGFEVVDGAQIDASLAEKVVLQARGYRISHHESDDALYEFDAEAGDRVPQTLTFIPYFCWANRGEGEMRVWVNSD</sequence>
<evidence type="ECO:0000313" key="7">
    <source>
        <dbReference type="Proteomes" id="UP001056386"/>
    </source>
</evidence>
<dbReference type="Proteomes" id="UP001056386">
    <property type="component" value="Chromosome 2"/>
</dbReference>
<dbReference type="InterPro" id="IPR012341">
    <property type="entry name" value="6hp_glycosidase-like_sf"/>
</dbReference>
<dbReference type="RefSeq" id="WP_012733377.1">
    <property type="nucleotide sequence ID" value="NZ_CP021075.1"/>
</dbReference>
<dbReference type="Pfam" id="PF20736">
    <property type="entry name" value="Glyco_hydro127M"/>
    <property type="match status" value="1"/>
</dbReference>
<dbReference type="Pfam" id="PF07944">
    <property type="entry name" value="Beta-AFase-like_GH127_cat"/>
    <property type="match status" value="1"/>
</dbReference>
<reference evidence="4 6" key="1">
    <citation type="submission" date="2020-12" db="EMBL/GenBank/DDBJ databases">
        <title>FDA dAtabase for Regulatory Grade micrObial Sequences (FDA-ARGOS): Supporting development and validation of Infectious Disease Dx tests.</title>
        <authorList>
            <person name="Minogue T."/>
            <person name="Wolcott M."/>
            <person name="Wasieloski L."/>
            <person name="Aguilar W."/>
            <person name="Moore D."/>
            <person name="Jaissle J."/>
            <person name="Tallon L."/>
            <person name="Sadzewicz L."/>
            <person name="Zhao X."/>
            <person name="Boylan J."/>
            <person name="Ott S."/>
            <person name="Bowen H."/>
            <person name="Vavikolanu K."/>
            <person name="Mehta A."/>
            <person name="Aluvathingal J."/>
            <person name="Nadendla S."/>
            <person name="Yan Y."/>
            <person name="Sichtig H."/>
        </authorList>
    </citation>
    <scope>NUCLEOTIDE SEQUENCE [LARGE SCALE GENOMIC DNA]</scope>
    <source>
        <strain evidence="4 6">FDAARGOS_949</strain>
    </source>
</reference>
<dbReference type="AlphaFoldDB" id="A0AAP9XXQ6"/>
<evidence type="ECO:0000259" key="3">
    <source>
        <dbReference type="Pfam" id="PF20737"/>
    </source>
</evidence>
<accession>A0AAP9XXQ6</accession>
<evidence type="ECO:0000259" key="1">
    <source>
        <dbReference type="Pfam" id="PF07944"/>
    </source>
</evidence>
<evidence type="ECO:0000259" key="2">
    <source>
        <dbReference type="Pfam" id="PF20736"/>
    </source>
</evidence>
<evidence type="ECO:0000313" key="6">
    <source>
        <dbReference type="Proteomes" id="UP000594892"/>
    </source>
</evidence>
<organism evidence="4 6">
    <name type="scientific">Burkholderia glumae</name>
    <name type="common">Pseudomonas glumae</name>
    <dbReference type="NCBI Taxonomy" id="337"/>
    <lineage>
        <taxon>Bacteria</taxon>
        <taxon>Pseudomonadati</taxon>
        <taxon>Pseudomonadota</taxon>
        <taxon>Betaproteobacteria</taxon>
        <taxon>Burkholderiales</taxon>
        <taxon>Burkholderiaceae</taxon>
        <taxon>Burkholderia</taxon>
    </lineage>
</organism>
<dbReference type="GO" id="GO:0005975">
    <property type="term" value="P:carbohydrate metabolic process"/>
    <property type="evidence" value="ECO:0007669"/>
    <property type="project" value="InterPro"/>
</dbReference>
<dbReference type="Pfam" id="PF20737">
    <property type="entry name" value="Glyco_hydro127C"/>
    <property type="match status" value="1"/>
</dbReference>
<gene>
    <name evidence="4" type="ORF">I6H06_02080</name>
    <name evidence="5" type="ORF">NFI99_02730</name>
</gene>
<dbReference type="InterPro" id="IPR008928">
    <property type="entry name" value="6-hairpin_glycosidase_sf"/>
</dbReference>
<dbReference type="GeneID" id="45695336"/>
<keyword evidence="4" id="KW-0378">Hydrolase</keyword>
<dbReference type="PANTHER" id="PTHR43465">
    <property type="entry name" value="DUF1680 DOMAIN PROTEIN (AFU_ORTHOLOGUE AFUA_1G08910)"/>
    <property type="match status" value="1"/>
</dbReference>
<reference evidence="5" key="2">
    <citation type="submission" date="2022-06" db="EMBL/GenBank/DDBJ databases">
        <title>Draft genome sequence of Burkholderia glumae strain GR20004 isolated from rice panicle showing bacterial panicle blight.</title>
        <authorList>
            <person name="Choi S.Y."/>
            <person name="Lee Y.H."/>
        </authorList>
    </citation>
    <scope>NUCLEOTIDE SEQUENCE</scope>
    <source>
        <strain evidence="5">GR20004</strain>
    </source>
</reference>
<dbReference type="InterPro" id="IPR012878">
    <property type="entry name" value="Beta-AFase-like_GH127_cat"/>
</dbReference>
<name>A0AAP9XXQ6_BURGL</name>
<dbReference type="Gene3D" id="1.50.10.10">
    <property type="match status" value="1"/>
</dbReference>
<dbReference type="Proteomes" id="UP000594892">
    <property type="component" value="Chromosome 1"/>
</dbReference>
<keyword evidence="7" id="KW-1185">Reference proteome</keyword>
<dbReference type="SUPFAM" id="SSF48208">
    <property type="entry name" value="Six-hairpin glycosidases"/>
    <property type="match status" value="1"/>
</dbReference>
<evidence type="ECO:0000313" key="5">
    <source>
        <dbReference type="EMBL" id="USS43404.1"/>
    </source>
</evidence>